<gene>
    <name evidence="1" type="ORF">K7432_017526</name>
</gene>
<proteinExistence type="predicted"/>
<evidence type="ECO:0000313" key="1">
    <source>
        <dbReference type="EMBL" id="KAK9670752.1"/>
    </source>
</evidence>
<organism evidence="1 2">
    <name type="scientific">Basidiobolus ranarum</name>
    <dbReference type="NCBI Taxonomy" id="34480"/>
    <lineage>
        <taxon>Eukaryota</taxon>
        <taxon>Fungi</taxon>
        <taxon>Fungi incertae sedis</taxon>
        <taxon>Zoopagomycota</taxon>
        <taxon>Entomophthoromycotina</taxon>
        <taxon>Basidiobolomycetes</taxon>
        <taxon>Basidiobolales</taxon>
        <taxon>Basidiobolaceae</taxon>
        <taxon>Basidiobolus</taxon>
    </lineage>
</organism>
<reference evidence="1 2" key="1">
    <citation type="submission" date="2023-04" db="EMBL/GenBank/DDBJ databases">
        <title>Genome of Basidiobolus ranarum AG-B5.</title>
        <authorList>
            <person name="Stajich J.E."/>
            <person name="Carter-House D."/>
            <person name="Gryganskyi A."/>
        </authorList>
    </citation>
    <scope>NUCLEOTIDE SEQUENCE [LARGE SCALE GENOMIC DNA]</scope>
    <source>
        <strain evidence="1 2">AG-B5</strain>
    </source>
</reference>
<comment type="caution">
    <text evidence="1">The sequence shown here is derived from an EMBL/GenBank/DDBJ whole genome shotgun (WGS) entry which is preliminary data.</text>
</comment>
<protein>
    <submittedName>
        <fullName evidence="1">Uncharacterized protein</fullName>
    </submittedName>
</protein>
<keyword evidence="2" id="KW-1185">Reference proteome</keyword>
<name>A0ABR2VL15_9FUNG</name>
<accession>A0ABR2VL15</accession>
<sequence length="209" mass="23360">MQMAANTPGPTFIDAFCFDLGVGTAPDYANKGHSVCFNQEVVATCATITNRWKTFSTQPPGLMWFSTIGSAYIHSVSVNNVGNMIKWEDDLLWRQNIQDALWNYCWTIDIDFGDDSDVDRHTPATYLDCKSGNTCTNVKNQWVSAPSCQSCYGGYAEFPPEDRGINQGFAAVEEMPTPKMNAPESEKLREALKKFEETRAKLVAEGKWD</sequence>
<evidence type="ECO:0000313" key="2">
    <source>
        <dbReference type="Proteomes" id="UP001479436"/>
    </source>
</evidence>
<dbReference type="EMBL" id="JASJQH010010786">
    <property type="protein sequence ID" value="KAK9670752.1"/>
    <property type="molecule type" value="Genomic_DNA"/>
</dbReference>
<dbReference type="Proteomes" id="UP001479436">
    <property type="component" value="Unassembled WGS sequence"/>
</dbReference>